<sequence length="144" mass="16348">MAPEPHSRADCFSRSMRRLLLEKRGFCARMSTRTDAPRFRGAPWLSNFQGTPTVECQPCNQYYPSTATFPPPKRTHMRLKRLILHLRTIQLVFPVGAACLRMQQKLAIGPEAPANGTVGRCQGLMSRIHEKGRLQLVDCVDLER</sequence>
<gene>
    <name evidence="1" type="ORF">BN1723_015725</name>
</gene>
<organism evidence="1 2">
    <name type="scientific">Verticillium longisporum</name>
    <name type="common">Verticillium dahliae var. longisporum</name>
    <dbReference type="NCBI Taxonomy" id="100787"/>
    <lineage>
        <taxon>Eukaryota</taxon>
        <taxon>Fungi</taxon>
        <taxon>Dikarya</taxon>
        <taxon>Ascomycota</taxon>
        <taxon>Pezizomycotina</taxon>
        <taxon>Sordariomycetes</taxon>
        <taxon>Hypocreomycetidae</taxon>
        <taxon>Glomerellales</taxon>
        <taxon>Plectosphaerellaceae</taxon>
        <taxon>Verticillium</taxon>
    </lineage>
</organism>
<name>A0A0G4N1W0_VERLO</name>
<accession>A0A0G4N1W0</accession>
<evidence type="ECO:0000313" key="2">
    <source>
        <dbReference type="Proteomes" id="UP000045706"/>
    </source>
</evidence>
<reference evidence="2" key="1">
    <citation type="submission" date="2015-05" db="EMBL/GenBank/DDBJ databases">
        <authorList>
            <person name="Fogelqvist Johan"/>
        </authorList>
    </citation>
    <scope>NUCLEOTIDE SEQUENCE [LARGE SCALE GENOMIC DNA]</scope>
</reference>
<dbReference type="Proteomes" id="UP000045706">
    <property type="component" value="Unassembled WGS sequence"/>
</dbReference>
<protein>
    <submittedName>
        <fullName evidence="1">Uncharacterized protein</fullName>
    </submittedName>
</protein>
<proteinExistence type="predicted"/>
<evidence type="ECO:0000313" key="1">
    <source>
        <dbReference type="EMBL" id="CRK40453.1"/>
    </source>
</evidence>
<dbReference type="AlphaFoldDB" id="A0A0G4N1W0"/>
<dbReference type="EMBL" id="CVQI01032064">
    <property type="protein sequence ID" value="CRK40453.1"/>
    <property type="molecule type" value="Genomic_DNA"/>
</dbReference>